<dbReference type="InterPro" id="IPR050320">
    <property type="entry name" value="N5-glutamine_MTase"/>
</dbReference>
<dbReference type="CDD" id="cd02440">
    <property type="entry name" value="AdoMet_MTases"/>
    <property type="match status" value="1"/>
</dbReference>
<comment type="catalytic activity">
    <reaction evidence="4 5">
        <text>L-glutaminyl-[peptide chain release factor] + S-adenosyl-L-methionine = N(5)-methyl-L-glutaminyl-[peptide chain release factor] + S-adenosyl-L-homocysteine + H(+)</text>
        <dbReference type="Rhea" id="RHEA:42896"/>
        <dbReference type="Rhea" id="RHEA-COMP:10271"/>
        <dbReference type="Rhea" id="RHEA-COMP:10272"/>
        <dbReference type="ChEBI" id="CHEBI:15378"/>
        <dbReference type="ChEBI" id="CHEBI:30011"/>
        <dbReference type="ChEBI" id="CHEBI:57856"/>
        <dbReference type="ChEBI" id="CHEBI:59789"/>
        <dbReference type="ChEBI" id="CHEBI:61891"/>
        <dbReference type="EC" id="2.1.1.297"/>
    </reaction>
</comment>
<dbReference type="Pfam" id="PF05175">
    <property type="entry name" value="MTS"/>
    <property type="match status" value="1"/>
</dbReference>
<proteinExistence type="inferred from homology"/>
<name>A0ABX3A7H8_9GAMM</name>
<evidence type="ECO:0000313" key="9">
    <source>
        <dbReference type="Proteomes" id="UP000094329"/>
    </source>
</evidence>
<feature type="binding site" evidence="5">
    <location>
        <position position="192"/>
    </location>
    <ligand>
        <name>S-adenosyl-L-methionine</name>
        <dbReference type="ChEBI" id="CHEBI:59789"/>
    </ligand>
</feature>
<evidence type="ECO:0000259" key="7">
    <source>
        <dbReference type="Pfam" id="PF17827"/>
    </source>
</evidence>
<organism evidence="8 9">
    <name type="scientific">Piscirickettsia litoralis</name>
    <dbReference type="NCBI Taxonomy" id="1891921"/>
    <lineage>
        <taxon>Bacteria</taxon>
        <taxon>Pseudomonadati</taxon>
        <taxon>Pseudomonadota</taxon>
        <taxon>Gammaproteobacteria</taxon>
        <taxon>Thiotrichales</taxon>
        <taxon>Piscirickettsiaceae</taxon>
        <taxon>Piscirickettsia</taxon>
    </lineage>
</organism>
<dbReference type="GO" id="GO:0032259">
    <property type="term" value="P:methylation"/>
    <property type="evidence" value="ECO:0007669"/>
    <property type="project" value="UniProtKB-KW"/>
</dbReference>
<feature type="domain" description="Methyltransferase small" evidence="6">
    <location>
        <begin position="111"/>
        <end position="202"/>
    </location>
</feature>
<sequence>MPNSSVTIQAALAKASLKLAKLTKTNADGRFEAELLLGFALGKNRSFLRAFDETILTVNQYQQFINYIERREQGEPIAYILGEREFWSLPFKVTAATLIPRADTEVLVEYVLTHLAKKENLRIVDLGTGTGAIGCALAHSRPNWQLEAVDFSRAALSVAKENAERLGLNNIKFHYGSWCEPLSGFYDAIVSNPPYIEEQDQHLEQGDLRFEPRTALASGEQGLDDIELIIDQAPAFLNPRGLLALEHGYQQGLAVQSLLKKAGFINIKTVQDLSGQDRVTVAYQL</sequence>
<accession>A0ABX3A7H8</accession>
<dbReference type="InterPro" id="IPR007848">
    <property type="entry name" value="Small_mtfrase_dom"/>
</dbReference>
<dbReference type="EC" id="2.1.1.297" evidence="5"/>
<dbReference type="Proteomes" id="UP000094329">
    <property type="component" value="Unassembled WGS sequence"/>
</dbReference>
<dbReference type="RefSeq" id="WP_069313381.1">
    <property type="nucleotide sequence ID" value="NZ_MDTU01000001.1"/>
</dbReference>
<dbReference type="NCBIfam" id="TIGR03534">
    <property type="entry name" value="RF_mod_PrmC"/>
    <property type="match status" value="1"/>
</dbReference>
<comment type="caution">
    <text evidence="8">The sequence shown here is derived from an EMBL/GenBank/DDBJ whole genome shotgun (WGS) entry which is preliminary data.</text>
</comment>
<dbReference type="PANTHER" id="PTHR18895:SF74">
    <property type="entry name" value="MTRF1L RELEASE FACTOR GLUTAMINE METHYLTRANSFERASE"/>
    <property type="match status" value="1"/>
</dbReference>
<evidence type="ECO:0000256" key="5">
    <source>
        <dbReference type="HAMAP-Rule" id="MF_02126"/>
    </source>
</evidence>
<keyword evidence="1 5" id="KW-0489">Methyltransferase</keyword>
<keyword evidence="3 5" id="KW-0949">S-adenosyl-L-methionine</keyword>
<evidence type="ECO:0000313" key="8">
    <source>
        <dbReference type="EMBL" id="ODN43583.1"/>
    </source>
</evidence>
<dbReference type="SUPFAM" id="SSF53335">
    <property type="entry name" value="S-adenosyl-L-methionine-dependent methyltransferases"/>
    <property type="match status" value="1"/>
</dbReference>
<keyword evidence="9" id="KW-1185">Reference proteome</keyword>
<feature type="binding site" evidence="5">
    <location>
        <position position="178"/>
    </location>
    <ligand>
        <name>S-adenosyl-L-methionine</name>
        <dbReference type="ChEBI" id="CHEBI:59789"/>
    </ligand>
</feature>
<dbReference type="InterPro" id="IPR004556">
    <property type="entry name" value="HemK-like"/>
</dbReference>
<evidence type="ECO:0000256" key="2">
    <source>
        <dbReference type="ARBA" id="ARBA00022679"/>
    </source>
</evidence>
<feature type="binding site" evidence="5">
    <location>
        <begin position="127"/>
        <end position="131"/>
    </location>
    <ligand>
        <name>S-adenosyl-L-methionine</name>
        <dbReference type="ChEBI" id="CHEBI:59789"/>
    </ligand>
</feature>
<dbReference type="NCBIfam" id="TIGR00536">
    <property type="entry name" value="hemK_fam"/>
    <property type="match status" value="1"/>
</dbReference>
<dbReference type="HAMAP" id="MF_02126">
    <property type="entry name" value="RF_methyltr_PrmC"/>
    <property type="match status" value="1"/>
</dbReference>
<comment type="similarity">
    <text evidence="5">Belongs to the protein N5-glutamine methyltransferase family. PrmC subfamily.</text>
</comment>
<dbReference type="InterPro" id="IPR029063">
    <property type="entry name" value="SAM-dependent_MTases_sf"/>
</dbReference>
<feature type="domain" description="Release factor glutamine methyltransferase N-terminal" evidence="7">
    <location>
        <begin position="11"/>
        <end position="82"/>
    </location>
</feature>
<gene>
    <name evidence="5" type="primary">prmC</name>
    <name evidence="8" type="ORF">BGC07_12510</name>
</gene>
<dbReference type="InterPro" id="IPR019874">
    <property type="entry name" value="RF_methyltr_PrmC"/>
</dbReference>
<dbReference type="GO" id="GO:0008168">
    <property type="term" value="F:methyltransferase activity"/>
    <property type="evidence" value="ECO:0007669"/>
    <property type="project" value="UniProtKB-KW"/>
</dbReference>
<reference evidence="8 9" key="1">
    <citation type="submission" date="2016-08" db="EMBL/GenBank/DDBJ databases">
        <title>Draft genome sequence of Candidatus Piscirickettsia litoralis, from seawater.</title>
        <authorList>
            <person name="Wan X."/>
            <person name="Lee A.J."/>
            <person name="Hou S."/>
            <person name="Donachie S.P."/>
        </authorList>
    </citation>
    <scope>NUCLEOTIDE SEQUENCE [LARGE SCALE GENOMIC DNA]</scope>
    <source>
        <strain evidence="8 9">Y2</strain>
    </source>
</reference>
<evidence type="ECO:0000256" key="4">
    <source>
        <dbReference type="ARBA" id="ARBA00048391"/>
    </source>
</evidence>
<evidence type="ECO:0000259" key="6">
    <source>
        <dbReference type="Pfam" id="PF05175"/>
    </source>
</evidence>
<feature type="binding site" evidence="5">
    <location>
        <position position="150"/>
    </location>
    <ligand>
        <name>S-adenosyl-L-methionine</name>
        <dbReference type="ChEBI" id="CHEBI:59789"/>
    </ligand>
</feature>
<evidence type="ECO:0000256" key="3">
    <source>
        <dbReference type="ARBA" id="ARBA00022691"/>
    </source>
</evidence>
<comment type="function">
    <text evidence="5">Methylates the class 1 translation termination release factors RF1/PrfA and RF2/PrfB on the glutamine residue of the universally conserved GGQ motif.</text>
</comment>
<feature type="binding site" evidence="5">
    <location>
        <begin position="192"/>
        <end position="195"/>
    </location>
    <ligand>
        <name>substrate</name>
    </ligand>
</feature>
<dbReference type="Gene3D" id="1.10.8.10">
    <property type="entry name" value="DNA helicase RuvA subunit, C-terminal domain"/>
    <property type="match status" value="1"/>
</dbReference>
<dbReference type="InterPro" id="IPR002052">
    <property type="entry name" value="DNA_methylase_N6_adenine_CS"/>
</dbReference>
<evidence type="ECO:0000256" key="1">
    <source>
        <dbReference type="ARBA" id="ARBA00022603"/>
    </source>
</evidence>
<protein>
    <recommendedName>
        <fullName evidence="5">Release factor glutamine methyltransferase</fullName>
        <shortName evidence="5">RF MTase</shortName>
        <ecNumber evidence="5">2.1.1.297</ecNumber>
    </recommendedName>
    <alternativeName>
        <fullName evidence="5">N5-glutamine methyltransferase PrmC</fullName>
    </alternativeName>
    <alternativeName>
        <fullName evidence="5">Protein-(glutamine-N5) MTase PrmC</fullName>
    </alternativeName>
    <alternativeName>
        <fullName evidence="5">Protein-glutamine N-methyltransferase PrmC</fullName>
    </alternativeName>
</protein>
<dbReference type="EMBL" id="MDTU01000001">
    <property type="protein sequence ID" value="ODN43583.1"/>
    <property type="molecule type" value="Genomic_DNA"/>
</dbReference>
<dbReference type="InterPro" id="IPR040758">
    <property type="entry name" value="PrmC_N"/>
</dbReference>
<keyword evidence="2 5" id="KW-0808">Transferase</keyword>
<dbReference type="PANTHER" id="PTHR18895">
    <property type="entry name" value="HEMK METHYLTRANSFERASE"/>
    <property type="match status" value="1"/>
</dbReference>
<dbReference type="Pfam" id="PF17827">
    <property type="entry name" value="PrmC_N"/>
    <property type="match status" value="1"/>
</dbReference>
<dbReference type="Gene3D" id="3.40.50.150">
    <property type="entry name" value="Vaccinia Virus protein VP39"/>
    <property type="match status" value="1"/>
</dbReference>
<dbReference type="PROSITE" id="PS00092">
    <property type="entry name" value="N6_MTASE"/>
    <property type="match status" value="1"/>
</dbReference>